<sequence>MATYEFLCSACGPFDVVLPMGTASEHRECPWCGGGARRVYSAPRLSRLAPALSGALAREERSRDEPEVVSTVPRRGRRR</sequence>
<dbReference type="Pfam" id="PF09723">
    <property type="entry name" value="Zn_ribbon_8"/>
    <property type="match status" value="1"/>
</dbReference>
<dbReference type="Proteomes" id="UP000630097">
    <property type="component" value="Unassembled WGS sequence"/>
</dbReference>
<gene>
    <name evidence="3" type="ORF">Pka01_79410</name>
</gene>
<keyword evidence="4" id="KW-1185">Reference proteome</keyword>
<feature type="region of interest" description="Disordered" evidence="1">
    <location>
        <begin position="55"/>
        <end position="79"/>
    </location>
</feature>
<dbReference type="AlphaFoldDB" id="A0A8J3Q0S8"/>
<comment type="caution">
    <text evidence="3">The sequence shown here is derived from an EMBL/GenBank/DDBJ whole genome shotgun (WGS) entry which is preliminary data.</text>
</comment>
<reference evidence="3 4" key="1">
    <citation type="submission" date="2021-01" db="EMBL/GenBank/DDBJ databases">
        <title>Whole genome shotgun sequence of Planotetraspora kaengkrachanensis NBRC 104272.</title>
        <authorList>
            <person name="Komaki H."/>
            <person name="Tamura T."/>
        </authorList>
    </citation>
    <scope>NUCLEOTIDE SEQUENCE [LARGE SCALE GENOMIC DNA]</scope>
    <source>
        <strain evidence="3 4">NBRC 104272</strain>
    </source>
</reference>
<dbReference type="RefSeq" id="WP_203888072.1">
    <property type="nucleotide sequence ID" value="NZ_BAABHH010000041.1"/>
</dbReference>
<dbReference type="NCBIfam" id="TIGR02605">
    <property type="entry name" value="CxxC_CxxC_SSSS"/>
    <property type="match status" value="1"/>
</dbReference>
<dbReference type="SMART" id="SM00834">
    <property type="entry name" value="CxxC_CXXC_SSSS"/>
    <property type="match status" value="1"/>
</dbReference>
<accession>A0A8J3Q0S8</accession>
<dbReference type="InterPro" id="IPR013429">
    <property type="entry name" value="Regulatory_FmdB_Zinc_ribbon"/>
</dbReference>
<protein>
    <recommendedName>
        <fullName evidence="2">Putative regulatory protein FmdB zinc ribbon domain-containing protein</fullName>
    </recommendedName>
</protein>
<name>A0A8J3Q0S8_9ACTN</name>
<evidence type="ECO:0000256" key="1">
    <source>
        <dbReference type="SAM" id="MobiDB-lite"/>
    </source>
</evidence>
<evidence type="ECO:0000259" key="2">
    <source>
        <dbReference type="SMART" id="SM00834"/>
    </source>
</evidence>
<evidence type="ECO:0000313" key="4">
    <source>
        <dbReference type="Proteomes" id="UP000630097"/>
    </source>
</evidence>
<feature type="domain" description="Putative regulatory protein FmdB zinc ribbon" evidence="2">
    <location>
        <begin position="1"/>
        <end position="41"/>
    </location>
</feature>
<feature type="compositionally biased region" description="Basic and acidic residues" evidence="1">
    <location>
        <begin position="57"/>
        <end position="66"/>
    </location>
</feature>
<dbReference type="EMBL" id="BONV01000059">
    <property type="protein sequence ID" value="GIG84814.1"/>
    <property type="molecule type" value="Genomic_DNA"/>
</dbReference>
<evidence type="ECO:0000313" key="3">
    <source>
        <dbReference type="EMBL" id="GIG84814.1"/>
    </source>
</evidence>
<organism evidence="3 4">
    <name type="scientific">Planotetraspora kaengkrachanensis</name>
    <dbReference type="NCBI Taxonomy" id="575193"/>
    <lineage>
        <taxon>Bacteria</taxon>
        <taxon>Bacillati</taxon>
        <taxon>Actinomycetota</taxon>
        <taxon>Actinomycetes</taxon>
        <taxon>Streptosporangiales</taxon>
        <taxon>Streptosporangiaceae</taxon>
        <taxon>Planotetraspora</taxon>
    </lineage>
</organism>
<proteinExistence type="predicted"/>